<dbReference type="Proteomes" id="UP001153076">
    <property type="component" value="Unassembled WGS sequence"/>
</dbReference>
<feature type="region of interest" description="Disordered" evidence="1">
    <location>
        <begin position="324"/>
        <end position="343"/>
    </location>
</feature>
<reference evidence="2" key="1">
    <citation type="submission" date="2022-04" db="EMBL/GenBank/DDBJ databases">
        <title>Carnegiea gigantea Genome sequencing and assembly v2.</title>
        <authorList>
            <person name="Copetti D."/>
            <person name="Sanderson M.J."/>
            <person name="Burquez A."/>
            <person name="Wojciechowski M.F."/>
        </authorList>
    </citation>
    <scope>NUCLEOTIDE SEQUENCE</scope>
    <source>
        <strain evidence="2">SGP5-SGP5p</strain>
        <tissue evidence="2">Aerial part</tissue>
    </source>
</reference>
<dbReference type="AlphaFoldDB" id="A0A9Q1GRR7"/>
<sequence length="343" mass="39140">MRLGGQNAGLTASAQPSYLWHLPMISLLVCIYPMMTLHYQHRCLQRGQDSGWRGSMVDIMFEHAFKQMSMSENSWKYVDYPIVRFTGNTMKPIGLVRLLITIREEESSRCLEADFLRLIEEISLLEGDSKRTIRDDRIRGVGANRKFMLELGSRVPMNFLAMVSWSKENQIRKQFESGDLQYFHATIDALRMANFHPSRSRVLTPKVTATKAPISSLNTKHIVFTSKVSVDAPFQDNQEEEVFENDTMRSRVVIQFRTHLRTASTCFIGPQVNDFLTLSSRGSSSVPKLISVVSSIMELGELIVPSHWNRHLIPLDFDLDSDPADEASASTMEKDRNQVLGRY</sequence>
<keyword evidence="3" id="KW-1185">Reference proteome</keyword>
<evidence type="ECO:0000256" key="1">
    <source>
        <dbReference type="SAM" id="MobiDB-lite"/>
    </source>
</evidence>
<protein>
    <submittedName>
        <fullName evidence="2">Uncharacterized protein</fullName>
    </submittedName>
</protein>
<evidence type="ECO:0000313" key="3">
    <source>
        <dbReference type="Proteomes" id="UP001153076"/>
    </source>
</evidence>
<comment type="caution">
    <text evidence="2">The sequence shown here is derived from an EMBL/GenBank/DDBJ whole genome shotgun (WGS) entry which is preliminary data.</text>
</comment>
<dbReference type="EMBL" id="JAKOGI010001758">
    <property type="protein sequence ID" value="KAJ8424156.1"/>
    <property type="molecule type" value="Genomic_DNA"/>
</dbReference>
<organism evidence="2 3">
    <name type="scientific">Carnegiea gigantea</name>
    <dbReference type="NCBI Taxonomy" id="171969"/>
    <lineage>
        <taxon>Eukaryota</taxon>
        <taxon>Viridiplantae</taxon>
        <taxon>Streptophyta</taxon>
        <taxon>Embryophyta</taxon>
        <taxon>Tracheophyta</taxon>
        <taxon>Spermatophyta</taxon>
        <taxon>Magnoliopsida</taxon>
        <taxon>eudicotyledons</taxon>
        <taxon>Gunneridae</taxon>
        <taxon>Pentapetalae</taxon>
        <taxon>Caryophyllales</taxon>
        <taxon>Cactineae</taxon>
        <taxon>Cactaceae</taxon>
        <taxon>Cactoideae</taxon>
        <taxon>Echinocereeae</taxon>
        <taxon>Carnegiea</taxon>
    </lineage>
</organism>
<proteinExistence type="predicted"/>
<evidence type="ECO:0000313" key="2">
    <source>
        <dbReference type="EMBL" id="KAJ8424156.1"/>
    </source>
</evidence>
<gene>
    <name evidence="2" type="ORF">Cgig2_001618</name>
</gene>
<name>A0A9Q1GRR7_9CARY</name>
<accession>A0A9Q1GRR7</accession>